<accession>A0A061RR48</accession>
<sequence>TVGTQVPDIGEQVAGLRANYTATLLRFLGEEEDEPGDVVQVRDVSTLERITEQTLPNGTTFVTSTLARATFDTALVFLDQFEAARRRDEISDARWPRETFTEDSFTQLRSAVVSNVQLLPPNEQFAPPGFCNPPSPPLPPPPSPPPPVGSFCQYFVEFEFKALPWHTSEDSSWPMGLEAWWSHHTLPILMGILAARMGVEQGSHRLAVVGSSYSLEGIHVNDCDEVGAKKATAFRASFLSREEAEAFRAWVAADAGANLAGPLLEADGQYCGVRVASGSRIWESEVCRGSSSSSSGMLASSAGGGASPRGGSSLPSEALEEFPGFDQWDSAPRSPPSPHLGAYLTSSQGGSPPAWGAPAGSPGVVGDPPPGPPCPRMWEVLWHLRLIPPPRQGGGSVGGGLPAGQGERLSWNAEQEGHFYALTDTLLRQIAAWGIGREGGRLPGAADIAITGVTHSAGSVIGSGCGEGVLKHVTYRIVFEDELAAARFRAWLAEEDGARIASWLAGADPVGVC</sequence>
<organism evidence="2">
    <name type="scientific">Tetraselmis sp. GSL018</name>
    <dbReference type="NCBI Taxonomy" id="582737"/>
    <lineage>
        <taxon>Eukaryota</taxon>
        <taxon>Viridiplantae</taxon>
        <taxon>Chlorophyta</taxon>
        <taxon>core chlorophytes</taxon>
        <taxon>Chlorodendrophyceae</taxon>
        <taxon>Chlorodendrales</taxon>
        <taxon>Chlorodendraceae</taxon>
        <taxon>Tetraselmis</taxon>
    </lineage>
</organism>
<dbReference type="EMBL" id="GBEZ01012795">
    <property type="protein sequence ID" value="JAC73130.1"/>
    <property type="molecule type" value="Transcribed_RNA"/>
</dbReference>
<reference evidence="2" key="1">
    <citation type="submission" date="2014-05" db="EMBL/GenBank/DDBJ databases">
        <title>The transcriptome of the halophilic microalga Tetraselmis sp. GSL018 isolated from the Great Salt Lake, Utah.</title>
        <authorList>
            <person name="Jinkerson R.E."/>
            <person name="D'Adamo S."/>
            <person name="Posewitz M.C."/>
        </authorList>
    </citation>
    <scope>NUCLEOTIDE SEQUENCE</scope>
    <source>
        <strain evidence="2">GSL018</strain>
    </source>
</reference>
<evidence type="ECO:0000313" key="2">
    <source>
        <dbReference type="EMBL" id="JAC73130.1"/>
    </source>
</evidence>
<evidence type="ECO:0000256" key="1">
    <source>
        <dbReference type="SAM" id="MobiDB-lite"/>
    </source>
</evidence>
<feature type="compositionally biased region" description="Low complexity" evidence="1">
    <location>
        <begin position="289"/>
        <end position="301"/>
    </location>
</feature>
<feature type="non-terminal residue" evidence="2">
    <location>
        <position position="1"/>
    </location>
</feature>
<protein>
    <submittedName>
        <fullName evidence="2">Uncharacterized protein</fullName>
    </submittedName>
</protein>
<gene>
    <name evidence="2" type="ORF">TSPGSL018_29668</name>
</gene>
<proteinExistence type="predicted"/>
<dbReference type="AlphaFoldDB" id="A0A061RR48"/>
<feature type="non-terminal residue" evidence="2">
    <location>
        <position position="513"/>
    </location>
</feature>
<feature type="region of interest" description="Disordered" evidence="1">
    <location>
        <begin position="289"/>
        <end position="371"/>
    </location>
</feature>
<name>A0A061RR48_9CHLO</name>
<feature type="compositionally biased region" description="Low complexity" evidence="1">
    <location>
        <begin position="349"/>
        <end position="366"/>
    </location>
</feature>